<protein>
    <recommendedName>
        <fullName evidence="4">TraB domain-containing protein</fullName>
    </recommendedName>
</protein>
<organism evidence="2 3">
    <name type="scientific">Elliptochloris bilobata</name>
    <dbReference type="NCBI Taxonomy" id="381761"/>
    <lineage>
        <taxon>Eukaryota</taxon>
        <taxon>Viridiplantae</taxon>
        <taxon>Chlorophyta</taxon>
        <taxon>core chlorophytes</taxon>
        <taxon>Trebouxiophyceae</taxon>
        <taxon>Trebouxiophyceae incertae sedis</taxon>
        <taxon>Elliptochloris clade</taxon>
        <taxon>Elliptochloris</taxon>
    </lineage>
</organism>
<keyword evidence="3" id="KW-1185">Reference proteome</keyword>
<dbReference type="AlphaFoldDB" id="A0AAW1RTM2"/>
<sequence length="656" mass="68739">MLGSLYASPVVEAPPASREQRPQLSEDLRRDTAVLQVPASEAPGGDVSVYILGASHVSRASCGRVAELIAAVRPDVVLVELCKDRLGLLVEPVQRRRGAQLWHTRRVTLKGLPEAPGWPGAERLLALLRTAPGRPVAMQDVEADCVTLLETGLFRRVAPTTRLPRFNESPQFLRSKGGHLTPIAPLGEIEFMVRERELPPIMGFRVRLDSSLPGATLPQPELDALCDELLAAAAAPSRTSASVYLEFLPRLRDLAAAHINSPAGLEVGYRGVESGQVEVVIKAASVDVAPPRAFVSGLEASAPGGVGPGIERFRPRRGKLEISKNMVIENLACVLDLPPETLEAVAGTPAADAAADAAAARTAWRPWTVVEMEAGEREDDDSSWAARFAGWLTETYAARQTAAAEKCGVAPGEAWRAALAAADACGAAQVHLGDMPASRSARRLANGVWRATLPRLAAFGAFAAAAVAASVLHALPEGVGPAVGGAVTAAAAAAVWPIAWPLAEVSLLAAKSGEQIEADVQLKEPIQGGEGLLRIWGEDAIIGFPGAQASIIDERDAYMARTIRAAAQGAAAAPAFVADSAAGRRVWRLLMPEGGSAAACPPGTGEGEFEPLGKPCTVVAVVGTAHVRGIIREWEAASSDWNARLDGLLADEIRAA</sequence>
<dbReference type="EMBL" id="JALJOU010000022">
    <property type="protein sequence ID" value="KAK9837254.1"/>
    <property type="molecule type" value="Genomic_DNA"/>
</dbReference>
<dbReference type="InterPro" id="IPR046345">
    <property type="entry name" value="TraB_PrgY-like"/>
</dbReference>
<dbReference type="PANTHER" id="PTHR21530">
    <property type="entry name" value="PHEROMONE SHUTDOWN PROTEIN"/>
    <property type="match status" value="1"/>
</dbReference>
<evidence type="ECO:0008006" key="4">
    <source>
        <dbReference type="Google" id="ProtNLM"/>
    </source>
</evidence>
<comment type="caution">
    <text evidence="2">The sequence shown here is derived from an EMBL/GenBank/DDBJ whole genome shotgun (WGS) entry which is preliminary data.</text>
</comment>
<evidence type="ECO:0000313" key="3">
    <source>
        <dbReference type="Proteomes" id="UP001445335"/>
    </source>
</evidence>
<accession>A0AAW1RTM2</accession>
<gene>
    <name evidence="2" type="ORF">WJX81_002082</name>
</gene>
<proteinExistence type="predicted"/>
<evidence type="ECO:0000256" key="1">
    <source>
        <dbReference type="SAM" id="MobiDB-lite"/>
    </source>
</evidence>
<feature type="region of interest" description="Disordered" evidence="1">
    <location>
        <begin position="1"/>
        <end position="25"/>
    </location>
</feature>
<dbReference type="Proteomes" id="UP001445335">
    <property type="component" value="Unassembled WGS sequence"/>
</dbReference>
<reference evidence="2 3" key="1">
    <citation type="journal article" date="2024" name="Nat. Commun.">
        <title>Phylogenomics reveals the evolutionary origins of lichenization in chlorophyte algae.</title>
        <authorList>
            <person name="Puginier C."/>
            <person name="Libourel C."/>
            <person name="Otte J."/>
            <person name="Skaloud P."/>
            <person name="Haon M."/>
            <person name="Grisel S."/>
            <person name="Petersen M."/>
            <person name="Berrin J.G."/>
            <person name="Delaux P.M."/>
            <person name="Dal Grande F."/>
            <person name="Keller J."/>
        </authorList>
    </citation>
    <scope>NUCLEOTIDE SEQUENCE [LARGE SCALE GENOMIC DNA]</scope>
    <source>
        <strain evidence="2 3">SAG 245.80</strain>
    </source>
</reference>
<name>A0AAW1RTM2_9CHLO</name>
<dbReference type="PANTHER" id="PTHR21530:SF7">
    <property type="entry name" value="TRAB DOMAIN-CONTAINING PROTEIN"/>
    <property type="match status" value="1"/>
</dbReference>
<evidence type="ECO:0000313" key="2">
    <source>
        <dbReference type="EMBL" id="KAK9837254.1"/>
    </source>
</evidence>